<dbReference type="AlphaFoldDB" id="A0A2A3EJM9"/>
<reference evidence="1 2" key="1">
    <citation type="submission" date="2014-07" db="EMBL/GenBank/DDBJ databases">
        <title>Genomic and transcriptomic analysis on Apis cerana provide comprehensive insights into honey bee biology.</title>
        <authorList>
            <person name="Diao Q."/>
            <person name="Sun L."/>
            <person name="Zheng H."/>
            <person name="Zheng H."/>
            <person name="Xu S."/>
            <person name="Wang S."/>
            <person name="Zeng Z."/>
            <person name="Hu F."/>
            <person name="Su S."/>
            <person name="Wu J."/>
        </authorList>
    </citation>
    <scope>NUCLEOTIDE SEQUENCE [LARGE SCALE GENOMIC DNA]</scope>
    <source>
        <tissue evidence="1">Pupae without intestine</tissue>
    </source>
</reference>
<organism evidence="1 2">
    <name type="scientific">Apis cerana cerana</name>
    <name type="common">Oriental honeybee</name>
    <dbReference type="NCBI Taxonomy" id="94128"/>
    <lineage>
        <taxon>Eukaryota</taxon>
        <taxon>Metazoa</taxon>
        <taxon>Ecdysozoa</taxon>
        <taxon>Arthropoda</taxon>
        <taxon>Hexapoda</taxon>
        <taxon>Insecta</taxon>
        <taxon>Pterygota</taxon>
        <taxon>Neoptera</taxon>
        <taxon>Endopterygota</taxon>
        <taxon>Hymenoptera</taxon>
        <taxon>Apocrita</taxon>
        <taxon>Aculeata</taxon>
        <taxon>Apoidea</taxon>
        <taxon>Anthophila</taxon>
        <taxon>Apidae</taxon>
        <taxon>Apis</taxon>
    </lineage>
</organism>
<sequence>MLHKHGSSRSHSSLLYKGRGAFLKSMSEFPVPEGGENGDMHTVMENFQKKNMVTGRSHVTHHPQVTSSSQRDLKTNDYAMVQGPRVSEPPTDTLINATLF</sequence>
<dbReference type="OrthoDB" id="7614684at2759"/>
<protein>
    <submittedName>
        <fullName evidence="1">Uncharacterized protein</fullName>
    </submittedName>
</protein>
<dbReference type="Proteomes" id="UP000242457">
    <property type="component" value="Unassembled WGS sequence"/>
</dbReference>
<gene>
    <name evidence="1" type="ORF">APICC_05657</name>
</gene>
<evidence type="ECO:0000313" key="1">
    <source>
        <dbReference type="EMBL" id="PBC31900.1"/>
    </source>
</evidence>
<name>A0A2A3EJM9_APICC</name>
<dbReference type="EMBL" id="KZ288226">
    <property type="protein sequence ID" value="PBC31900.1"/>
    <property type="molecule type" value="Genomic_DNA"/>
</dbReference>
<accession>A0A2A3EJM9</accession>
<proteinExistence type="predicted"/>
<evidence type="ECO:0000313" key="2">
    <source>
        <dbReference type="Proteomes" id="UP000242457"/>
    </source>
</evidence>
<keyword evidence="2" id="KW-1185">Reference proteome</keyword>